<gene>
    <name evidence="3" type="ORF">D9756_006634</name>
</gene>
<keyword evidence="4" id="KW-1185">Reference proteome</keyword>
<organism evidence="3 4">
    <name type="scientific">Leucocoprinus leucothites</name>
    <dbReference type="NCBI Taxonomy" id="201217"/>
    <lineage>
        <taxon>Eukaryota</taxon>
        <taxon>Fungi</taxon>
        <taxon>Dikarya</taxon>
        <taxon>Basidiomycota</taxon>
        <taxon>Agaricomycotina</taxon>
        <taxon>Agaricomycetes</taxon>
        <taxon>Agaricomycetidae</taxon>
        <taxon>Agaricales</taxon>
        <taxon>Agaricineae</taxon>
        <taxon>Agaricaceae</taxon>
        <taxon>Leucocoprinus</taxon>
    </lineage>
</organism>
<name>A0A8H5G261_9AGAR</name>
<evidence type="ECO:0000313" key="4">
    <source>
        <dbReference type="Proteomes" id="UP000559027"/>
    </source>
</evidence>
<dbReference type="OrthoDB" id="3006363at2759"/>
<evidence type="ECO:0000256" key="1">
    <source>
        <dbReference type="SAM" id="MobiDB-lite"/>
    </source>
</evidence>
<dbReference type="Proteomes" id="UP000559027">
    <property type="component" value="Unassembled WGS sequence"/>
</dbReference>
<protein>
    <submittedName>
        <fullName evidence="3">Uncharacterized protein</fullName>
    </submittedName>
</protein>
<evidence type="ECO:0000256" key="2">
    <source>
        <dbReference type="SAM" id="Phobius"/>
    </source>
</evidence>
<accession>A0A8H5G261</accession>
<reference evidence="3 4" key="1">
    <citation type="journal article" date="2020" name="ISME J.">
        <title>Uncovering the hidden diversity of litter-decomposition mechanisms in mushroom-forming fungi.</title>
        <authorList>
            <person name="Floudas D."/>
            <person name="Bentzer J."/>
            <person name="Ahren D."/>
            <person name="Johansson T."/>
            <person name="Persson P."/>
            <person name="Tunlid A."/>
        </authorList>
    </citation>
    <scope>NUCLEOTIDE SEQUENCE [LARGE SCALE GENOMIC DNA]</scope>
    <source>
        <strain evidence="3 4">CBS 146.42</strain>
    </source>
</reference>
<evidence type="ECO:0000313" key="3">
    <source>
        <dbReference type="EMBL" id="KAF5356967.1"/>
    </source>
</evidence>
<keyword evidence="2" id="KW-0472">Membrane</keyword>
<dbReference type="Gene3D" id="2.60.120.260">
    <property type="entry name" value="Galactose-binding domain-like"/>
    <property type="match status" value="1"/>
</dbReference>
<keyword evidence="2" id="KW-1133">Transmembrane helix</keyword>
<dbReference type="AlphaFoldDB" id="A0A8H5G261"/>
<dbReference type="EMBL" id="JAACJO010000006">
    <property type="protein sequence ID" value="KAF5356967.1"/>
    <property type="molecule type" value="Genomic_DNA"/>
</dbReference>
<feature type="region of interest" description="Disordered" evidence="1">
    <location>
        <begin position="202"/>
        <end position="228"/>
    </location>
</feature>
<feature type="transmembrane region" description="Helical" evidence="2">
    <location>
        <begin position="249"/>
        <end position="273"/>
    </location>
</feature>
<sequence>MPPSIHELEEATPKYGASMAKTFLRWVFQPFLDSFMLPTTRASPLPPSYQNDRRALEPRNFGGGGGGGGGGGCFQCFILNNDPRILYTGQWNLNQVKFFTTHSSTAIGATASLTFNGTGITVFGTVSASNTTTKPPTVVYRVNAAAPFTTTQPVANEDVANQPLFSYAFGTDWKENKITIQILEAETPFILEKFFVFPGNSSADADDDAREESSTVPTPTQKSTTSNVTSSMLALPGSIDEETQRTIRVLAGLLGVTTFIVLAMIVFIVLQCLRKRKPRSKGRPGEYAQ</sequence>
<proteinExistence type="predicted"/>
<comment type="caution">
    <text evidence="3">The sequence shown here is derived from an EMBL/GenBank/DDBJ whole genome shotgun (WGS) entry which is preliminary data.</text>
</comment>
<keyword evidence="2" id="KW-0812">Transmembrane</keyword>
<feature type="region of interest" description="Disordered" evidence="1">
    <location>
        <begin position="43"/>
        <end position="63"/>
    </location>
</feature>
<feature type="compositionally biased region" description="Polar residues" evidence="1">
    <location>
        <begin position="215"/>
        <end position="228"/>
    </location>
</feature>